<dbReference type="InterPro" id="IPR051199">
    <property type="entry name" value="LPS_LOS_Heptosyltrfase"/>
</dbReference>
<dbReference type="STRING" id="1770053.SAMN05216551_10784"/>
<evidence type="ECO:0000256" key="2">
    <source>
        <dbReference type="ARBA" id="ARBA00022679"/>
    </source>
</evidence>
<dbReference type="Pfam" id="PF01075">
    <property type="entry name" value="Glyco_transf_9"/>
    <property type="match status" value="1"/>
</dbReference>
<dbReference type="SUPFAM" id="SSF53756">
    <property type="entry name" value="UDP-Glycosyltransferase/glycogen phosphorylase"/>
    <property type="match status" value="2"/>
</dbReference>
<evidence type="ECO:0000313" key="5">
    <source>
        <dbReference type="Proteomes" id="UP000243719"/>
    </source>
</evidence>
<dbReference type="PANTHER" id="PTHR30160:SF1">
    <property type="entry name" value="LIPOPOLYSACCHARIDE 1,2-N-ACETYLGLUCOSAMINETRANSFERASE-RELATED"/>
    <property type="match status" value="1"/>
</dbReference>
<dbReference type="OrthoDB" id="9797795at2"/>
<dbReference type="GO" id="GO:0005829">
    <property type="term" value="C:cytosol"/>
    <property type="evidence" value="ECO:0007669"/>
    <property type="project" value="TreeGrafter"/>
</dbReference>
<sequence length="616" mass="64509">MTAVRDTDRASTIASSSEGLVPLPAPRRAHARPQAPVVTQWDASVQRILCFRPDNMGDVLMTTPALRALKRRFPERRLTLLASRSGAAVARFIPYIDEVIEFDPPWARNDGMARAEDTMALVRRLAEGDFDAAVLFTVYSQNPLPAAMVCHLAGIPRRLAYCRENPYGLLSDWVPETEPDLTLRHEAQRQLDLVAAIGATISSADGSRAGTAVGTGFARGADTKTDLAAGVDGDDDASLLGTAGHAAEDDGDDADHGDPRALVFALDPDSRAALHDALSQRGVAATEDYLVFHPGATAASRRWSPIRFTETIVALASATGLRCYITGGPDETALCGSIAAAARRELDARNQAAGDATADDGADAATIVDLSGALSLGALATLIDGATLLVTNNSGPLHLASARATPVVVLYALTNPQHGPWRTAHRLLSNDVPCRWCYKSVCPERHHLCLEGVTTTEVIAAALDLLHETSGIRPSVRSAQSAQSALSEYSAHPVPLNWSSSAANGHDTEFHPADAFPSDAAAGDAAPIMIDAATGGDDFPALSGARAGRIGELIGDSDVAAVDDPAALVFPLLDADDLPPTARQATIQSRSEADAEPRVAAAIAPPASPPTLTSTD</sequence>
<feature type="region of interest" description="Disordered" evidence="3">
    <location>
        <begin position="239"/>
        <end position="259"/>
    </location>
</feature>
<name>A0A1H2PQL4_9BURK</name>
<keyword evidence="2 4" id="KW-0808">Transferase</keyword>
<accession>A0A1H2PQL4</accession>
<dbReference type="GO" id="GO:0008713">
    <property type="term" value="F:ADP-heptose-lipopolysaccharide heptosyltransferase activity"/>
    <property type="evidence" value="ECO:0007669"/>
    <property type="project" value="TreeGrafter"/>
</dbReference>
<keyword evidence="1" id="KW-0328">Glycosyltransferase</keyword>
<reference evidence="5" key="1">
    <citation type="submission" date="2016-09" db="EMBL/GenBank/DDBJ databases">
        <authorList>
            <person name="Varghese N."/>
            <person name="Submissions S."/>
        </authorList>
    </citation>
    <scope>NUCLEOTIDE SEQUENCE [LARGE SCALE GENOMIC DNA]</scope>
    <source>
        <strain evidence="5">JS23</strain>
    </source>
</reference>
<dbReference type="AlphaFoldDB" id="A0A1H2PQL4"/>
<proteinExistence type="predicted"/>
<dbReference type="CDD" id="cd03789">
    <property type="entry name" value="GT9_LPS_heptosyltransferase"/>
    <property type="match status" value="1"/>
</dbReference>
<dbReference type="GO" id="GO:0009244">
    <property type="term" value="P:lipopolysaccharide core region biosynthetic process"/>
    <property type="evidence" value="ECO:0007669"/>
    <property type="project" value="TreeGrafter"/>
</dbReference>
<dbReference type="InterPro" id="IPR002201">
    <property type="entry name" value="Glyco_trans_9"/>
</dbReference>
<evidence type="ECO:0000256" key="1">
    <source>
        <dbReference type="ARBA" id="ARBA00022676"/>
    </source>
</evidence>
<dbReference type="EMBL" id="FNLO01000007">
    <property type="protein sequence ID" value="SDV49122.1"/>
    <property type="molecule type" value="Genomic_DNA"/>
</dbReference>
<dbReference type="Gene3D" id="3.40.50.2000">
    <property type="entry name" value="Glycogen Phosphorylase B"/>
    <property type="match status" value="2"/>
</dbReference>
<feature type="region of interest" description="Disordered" evidence="3">
    <location>
        <begin position="581"/>
        <end position="616"/>
    </location>
</feature>
<dbReference type="Proteomes" id="UP000243719">
    <property type="component" value="Unassembled WGS sequence"/>
</dbReference>
<keyword evidence="5" id="KW-1185">Reference proteome</keyword>
<dbReference type="PANTHER" id="PTHR30160">
    <property type="entry name" value="TETRAACYLDISACCHARIDE 4'-KINASE-RELATED"/>
    <property type="match status" value="1"/>
</dbReference>
<evidence type="ECO:0000313" key="4">
    <source>
        <dbReference type="EMBL" id="SDV49122.1"/>
    </source>
</evidence>
<organism evidence="4 5">
    <name type="scientific">Chitinasiproducens palmae</name>
    <dbReference type="NCBI Taxonomy" id="1770053"/>
    <lineage>
        <taxon>Bacteria</taxon>
        <taxon>Pseudomonadati</taxon>
        <taxon>Pseudomonadota</taxon>
        <taxon>Betaproteobacteria</taxon>
        <taxon>Burkholderiales</taxon>
        <taxon>Burkholderiaceae</taxon>
        <taxon>Chitinasiproducens</taxon>
    </lineage>
</organism>
<evidence type="ECO:0000256" key="3">
    <source>
        <dbReference type="SAM" id="MobiDB-lite"/>
    </source>
</evidence>
<dbReference type="RefSeq" id="WP_091908807.1">
    <property type="nucleotide sequence ID" value="NZ_FNLO01000007.1"/>
</dbReference>
<feature type="region of interest" description="Disordered" evidence="3">
    <location>
        <begin position="1"/>
        <end position="28"/>
    </location>
</feature>
<gene>
    <name evidence="4" type="ORF">SAMN05216551_10784</name>
</gene>
<protein>
    <submittedName>
        <fullName evidence="4">Glycosyltransferase family 9 (Heptosyltransferase)</fullName>
    </submittedName>
</protein>